<dbReference type="PROSITE" id="PS00041">
    <property type="entry name" value="HTH_ARAC_FAMILY_1"/>
    <property type="match status" value="1"/>
</dbReference>
<dbReference type="PROSITE" id="PS01124">
    <property type="entry name" value="HTH_ARAC_FAMILY_2"/>
    <property type="match status" value="1"/>
</dbReference>
<dbReference type="GO" id="GO:0003700">
    <property type="term" value="F:DNA-binding transcription factor activity"/>
    <property type="evidence" value="ECO:0007669"/>
    <property type="project" value="InterPro"/>
</dbReference>
<comment type="caution">
    <text evidence="5">The sequence shown here is derived from an EMBL/GenBank/DDBJ whole genome shotgun (WGS) entry which is preliminary data.</text>
</comment>
<dbReference type="OrthoDB" id="9814125at2"/>
<reference evidence="5 6" key="1">
    <citation type="submission" date="2018-10" db="EMBL/GenBank/DDBJ databases">
        <authorList>
            <person name="Jung H.S."/>
            <person name="Jeon C.O."/>
        </authorList>
    </citation>
    <scope>NUCLEOTIDE SEQUENCE [LARGE SCALE GENOMIC DNA]</scope>
    <source>
        <strain evidence="5 6">MA-7-27</strain>
    </source>
</reference>
<dbReference type="GO" id="GO:0043565">
    <property type="term" value="F:sequence-specific DNA binding"/>
    <property type="evidence" value="ECO:0007669"/>
    <property type="project" value="InterPro"/>
</dbReference>
<dbReference type="InterPro" id="IPR050204">
    <property type="entry name" value="AraC_XylS_family_regulators"/>
</dbReference>
<evidence type="ECO:0000256" key="1">
    <source>
        <dbReference type="ARBA" id="ARBA00023015"/>
    </source>
</evidence>
<evidence type="ECO:0000313" key="5">
    <source>
        <dbReference type="EMBL" id="RMA42850.1"/>
    </source>
</evidence>
<evidence type="ECO:0000256" key="2">
    <source>
        <dbReference type="ARBA" id="ARBA00023125"/>
    </source>
</evidence>
<gene>
    <name evidence="5" type="ORF">D9R08_08760</name>
</gene>
<dbReference type="Proteomes" id="UP000281343">
    <property type="component" value="Unassembled WGS sequence"/>
</dbReference>
<dbReference type="AlphaFoldDB" id="A0A3L9YJ81"/>
<dbReference type="InterPro" id="IPR018062">
    <property type="entry name" value="HTH_AraC-typ_CS"/>
</dbReference>
<dbReference type="Pfam" id="PF12833">
    <property type="entry name" value="HTH_18"/>
    <property type="match status" value="1"/>
</dbReference>
<protein>
    <submittedName>
        <fullName evidence="5">AraC family transcriptional regulator</fullName>
    </submittedName>
</protein>
<dbReference type="SUPFAM" id="SSF46689">
    <property type="entry name" value="Homeodomain-like"/>
    <property type="match status" value="2"/>
</dbReference>
<dbReference type="SMART" id="SM00342">
    <property type="entry name" value="HTH_ARAC"/>
    <property type="match status" value="1"/>
</dbReference>
<organism evidence="5 6">
    <name type="scientific">Rhodophyticola porphyridii</name>
    <dbReference type="NCBI Taxonomy" id="1852017"/>
    <lineage>
        <taxon>Bacteria</taxon>
        <taxon>Pseudomonadati</taxon>
        <taxon>Pseudomonadota</taxon>
        <taxon>Alphaproteobacteria</taxon>
        <taxon>Rhodobacterales</taxon>
        <taxon>Roseobacteraceae</taxon>
        <taxon>Rhodophyticola</taxon>
    </lineage>
</organism>
<dbReference type="EMBL" id="RCNT01000003">
    <property type="protein sequence ID" value="RMA42850.1"/>
    <property type="molecule type" value="Genomic_DNA"/>
</dbReference>
<accession>A0A3L9YJ81</accession>
<dbReference type="Gene3D" id="1.10.10.60">
    <property type="entry name" value="Homeodomain-like"/>
    <property type="match status" value="1"/>
</dbReference>
<proteinExistence type="predicted"/>
<dbReference type="InterPro" id="IPR018060">
    <property type="entry name" value="HTH_AraC"/>
</dbReference>
<name>A0A3L9YJ81_9RHOB</name>
<feature type="domain" description="HTH araC/xylS-type" evidence="4">
    <location>
        <begin position="193"/>
        <end position="291"/>
    </location>
</feature>
<evidence type="ECO:0000256" key="3">
    <source>
        <dbReference type="ARBA" id="ARBA00023163"/>
    </source>
</evidence>
<dbReference type="InterPro" id="IPR009057">
    <property type="entry name" value="Homeodomain-like_sf"/>
</dbReference>
<dbReference type="PANTHER" id="PTHR46796">
    <property type="entry name" value="HTH-TYPE TRANSCRIPTIONAL ACTIVATOR RHAS-RELATED"/>
    <property type="match status" value="1"/>
</dbReference>
<keyword evidence="6" id="KW-1185">Reference proteome</keyword>
<keyword evidence="1" id="KW-0805">Transcription regulation</keyword>
<sequence>MGVHSRLWLDTARLSSTRLPGGGTEQLLRADYFEMEAGPMAPVSLPDHCLLIPLQSESAAGLQRRDGRQTPLDLPPGSMVVVPVGAVCSWEWLAPVKFLLIRAHPERIQHFIQGDLRVLTVGSRLDGSNVLQDRDLGNWALQMKIALEEPGPGQAVLFDALARVFVVTLVRRYAITDDAPFAETGGLTTERYARLLDYIDRRIDQPLRTPELAHHLGMSDSALVRAIKQTTGITPQALVMRRRLAAAKARLRDPALSLGAIAMATGFADQAHLSRSFKSAVGITPSGYRRQK</sequence>
<keyword evidence="3" id="KW-0804">Transcription</keyword>
<keyword evidence="2" id="KW-0238">DNA-binding</keyword>
<evidence type="ECO:0000259" key="4">
    <source>
        <dbReference type="PROSITE" id="PS01124"/>
    </source>
</evidence>
<dbReference type="RefSeq" id="WP_121897636.1">
    <property type="nucleotide sequence ID" value="NZ_RCNT01000003.1"/>
</dbReference>
<evidence type="ECO:0000313" key="6">
    <source>
        <dbReference type="Proteomes" id="UP000281343"/>
    </source>
</evidence>